<dbReference type="Pfam" id="PF23549">
    <property type="entry name" value="Zn_ribbon_GRF_2"/>
    <property type="match status" value="1"/>
</dbReference>
<comment type="caution">
    <text evidence="3">The sequence shown here is derived from an EMBL/GenBank/DDBJ whole genome shotgun (WGS) entry which is preliminary data.</text>
</comment>
<feature type="domain" description="GRF-like zinc ribbon" evidence="2">
    <location>
        <begin position="92"/>
        <end position="130"/>
    </location>
</feature>
<organism evidence="3 4">
    <name type="scientific">Carnegiea gigantea</name>
    <dbReference type="NCBI Taxonomy" id="171969"/>
    <lineage>
        <taxon>Eukaryota</taxon>
        <taxon>Viridiplantae</taxon>
        <taxon>Streptophyta</taxon>
        <taxon>Embryophyta</taxon>
        <taxon>Tracheophyta</taxon>
        <taxon>Spermatophyta</taxon>
        <taxon>Magnoliopsida</taxon>
        <taxon>eudicotyledons</taxon>
        <taxon>Gunneridae</taxon>
        <taxon>Pentapetalae</taxon>
        <taxon>Caryophyllales</taxon>
        <taxon>Cactineae</taxon>
        <taxon>Cactaceae</taxon>
        <taxon>Cactoideae</taxon>
        <taxon>Echinocereeae</taxon>
        <taxon>Carnegiea</taxon>
    </lineage>
</organism>
<evidence type="ECO:0000256" key="1">
    <source>
        <dbReference type="SAM" id="MobiDB-lite"/>
    </source>
</evidence>
<evidence type="ECO:0000313" key="3">
    <source>
        <dbReference type="EMBL" id="KAJ8438947.1"/>
    </source>
</evidence>
<dbReference type="InterPro" id="IPR056444">
    <property type="entry name" value="Zn_ribbon_GRF_2"/>
</dbReference>
<evidence type="ECO:0000313" key="4">
    <source>
        <dbReference type="Proteomes" id="UP001153076"/>
    </source>
</evidence>
<proteinExistence type="predicted"/>
<reference evidence="3" key="1">
    <citation type="submission" date="2022-04" db="EMBL/GenBank/DDBJ databases">
        <title>Carnegiea gigantea Genome sequencing and assembly v2.</title>
        <authorList>
            <person name="Copetti D."/>
            <person name="Sanderson M.J."/>
            <person name="Burquez A."/>
            <person name="Wojciechowski M.F."/>
        </authorList>
    </citation>
    <scope>NUCLEOTIDE SEQUENCE</scope>
    <source>
        <strain evidence="3">SGP5-SGP5p</strain>
        <tissue evidence="3">Aerial part</tissue>
    </source>
</reference>
<sequence length="165" mass="17848">MAWMISMMMVTRVDDAARSPFGSLSQGRSSGNNRPRGCETAARPKTHKASLHFPNKWEQEFPSLGSNLTTEGAAMEGSSPSFDSPASNSIICCPKCKVATKLEYSASKSEKNFLRPYYACLKCGGFVCWSEQEGIGETMGGHECGSINRGRQRIIGGPKAQLSSI</sequence>
<evidence type="ECO:0000259" key="2">
    <source>
        <dbReference type="Pfam" id="PF23549"/>
    </source>
</evidence>
<accession>A0A9Q1K9T1</accession>
<protein>
    <recommendedName>
        <fullName evidence="2">GRF-like zinc ribbon domain-containing protein</fullName>
    </recommendedName>
</protein>
<dbReference type="AlphaFoldDB" id="A0A9Q1K9T1"/>
<gene>
    <name evidence="3" type="ORF">Cgig2_012842</name>
</gene>
<dbReference type="EMBL" id="JAKOGI010000236">
    <property type="protein sequence ID" value="KAJ8438947.1"/>
    <property type="molecule type" value="Genomic_DNA"/>
</dbReference>
<name>A0A9Q1K9T1_9CARY</name>
<feature type="compositionally biased region" description="Polar residues" evidence="1">
    <location>
        <begin position="22"/>
        <end position="33"/>
    </location>
</feature>
<dbReference type="Proteomes" id="UP001153076">
    <property type="component" value="Unassembled WGS sequence"/>
</dbReference>
<keyword evidence="4" id="KW-1185">Reference proteome</keyword>
<feature type="region of interest" description="Disordered" evidence="1">
    <location>
        <begin position="19"/>
        <end position="47"/>
    </location>
</feature>